<comment type="subcellular location">
    <subcellularLocation>
        <location evidence="9">Cytoplasm</location>
    </subcellularLocation>
</comment>
<evidence type="ECO:0000256" key="9">
    <source>
        <dbReference type="HAMAP-Rule" id="MF_00082"/>
    </source>
</evidence>
<accession>A0A1I6QKQ6</accession>
<evidence type="ECO:0000313" key="11">
    <source>
        <dbReference type="EMBL" id="SFS53044.1"/>
    </source>
</evidence>
<dbReference type="Pfam" id="PF00696">
    <property type="entry name" value="AA_kinase"/>
    <property type="match status" value="1"/>
</dbReference>
<dbReference type="GO" id="GO:0005737">
    <property type="term" value="C:cytoplasm"/>
    <property type="evidence" value="ECO:0007669"/>
    <property type="project" value="UniProtKB-SubCell"/>
</dbReference>
<evidence type="ECO:0000256" key="4">
    <source>
        <dbReference type="ARBA" id="ARBA00022679"/>
    </source>
</evidence>
<evidence type="ECO:0000256" key="5">
    <source>
        <dbReference type="ARBA" id="ARBA00022741"/>
    </source>
</evidence>
<evidence type="ECO:0000256" key="6">
    <source>
        <dbReference type="ARBA" id="ARBA00022777"/>
    </source>
</evidence>
<feature type="site" description="Transition state stabilizer" evidence="9">
    <location>
        <position position="225"/>
    </location>
</feature>
<evidence type="ECO:0000256" key="1">
    <source>
        <dbReference type="ARBA" id="ARBA00004828"/>
    </source>
</evidence>
<dbReference type="SUPFAM" id="SSF53633">
    <property type="entry name" value="Carbamate kinase-like"/>
    <property type="match status" value="1"/>
</dbReference>
<dbReference type="HAMAP" id="MF_00082">
    <property type="entry name" value="ArgB"/>
    <property type="match status" value="1"/>
</dbReference>
<keyword evidence="6 9" id="KW-0418">Kinase</keyword>
<dbReference type="Gene3D" id="3.40.1160.10">
    <property type="entry name" value="Acetylglutamate kinase-like"/>
    <property type="match status" value="1"/>
</dbReference>
<dbReference type="InterPro" id="IPR004662">
    <property type="entry name" value="AcgluKinase_fam"/>
</dbReference>
<dbReference type="GO" id="GO:0005524">
    <property type="term" value="F:ATP binding"/>
    <property type="evidence" value="ECO:0007669"/>
    <property type="project" value="UniProtKB-UniRule"/>
</dbReference>
<keyword evidence="12" id="KW-1185">Reference proteome</keyword>
<dbReference type="OrthoDB" id="9803155at2"/>
<dbReference type="InterPro" id="IPR036393">
    <property type="entry name" value="AceGlu_kinase-like_sf"/>
</dbReference>
<dbReference type="PANTHER" id="PTHR23342">
    <property type="entry name" value="N-ACETYLGLUTAMATE SYNTHASE"/>
    <property type="match status" value="1"/>
</dbReference>
<dbReference type="AlphaFoldDB" id="A0A1I6QKQ6"/>
<reference evidence="12" key="1">
    <citation type="submission" date="2016-10" db="EMBL/GenBank/DDBJ databases">
        <authorList>
            <person name="Varghese N."/>
            <person name="Submissions S."/>
        </authorList>
    </citation>
    <scope>NUCLEOTIDE SEQUENCE [LARGE SCALE GENOMIC DNA]</scope>
    <source>
        <strain evidence="12">DSM 24450</strain>
    </source>
</reference>
<evidence type="ECO:0000256" key="2">
    <source>
        <dbReference type="ARBA" id="ARBA00022571"/>
    </source>
</evidence>
<dbReference type="EMBL" id="FOZP01000004">
    <property type="protein sequence ID" value="SFS53044.1"/>
    <property type="molecule type" value="Genomic_DNA"/>
</dbReference>
<feature type="binding site" evidence="9">
    <location>
        <begin position="42"/>
        <end position="43"/>
    </location>
    <ligand>
        <name>substrate</name>
    </ligand>
</feature>
<feature type="binding site" evidence="9">
    <location>
        <position position="159"/>
    </location>
    <ligand>
        <name>substrate</name>
    </ligand>
</feature>
<keyword evidence="7 9" id="KW-0067">ATP-binding</keyword>
<dbReference type="RefSeq" id="WP_090225598.1">
    <property type="nucleotide sequence ID" value="NZ_FOZP01000004.1"/>
</dbReference>
<protein>
    <recommendedName>
        <fullName evidence="9">Acetylglutamate kinase</fullName>
        <ecNumber evidence="9">2.7.2.8</ecNumber>
    </recommendedName>
    <alternativeName>
        <fullName evidence="9">N-acetyl-L-glutamate 5-phosphotransferase</fullName>
    </alternativeName>
    <alternativeName>
        <fullName evidence="9">NAG kinase</fullName>
        <shortName evidence="9">NAGK</shortName>
    </alternativeName>
</protein>
<proteinExistence type="inferred from homology"/>
<comment type="similarity">
    <text evidence="9">Belongs to the acetylglutamate kinase family. ArgB subfamily.</text>
</comment>
<dbReference type="GO" id="GO:0042450">
    <property type="term" value="P:L-arginine biosynthetic process via ornithine"/>
    <property type="evidence" value="ECO:0007669"/>
    <property type="project" value="UniProtKB-UniRule"/>
</dbReference>
<dbReference type="Proteomes" id="UP000199312">
    <property type="component" value="Unassembled WGS sequence"/>
</dbReference>
<dbReference type="InterPro" id="IPR037528">
    <property type="entry name" value="ArgB"/>
</dbReference>
<dbReference type="NCBIfam" id="TIGR00761">
    <property type="entry name" value="argB"/>
    <property type="match status" value="1"/>
</dbReference>
<dbReference type="PANTHER" id="PTHR23342:SF0">
    <property type="entry name" value="N-ACETYLGLUTAMATE SYNTHASE, MITOCHONDRIAL"/>
    <property type="match status" value="1"/>
</dbReference>
<evidence type="ECO:0000313" key="12">
    <source>
        <dbReference type="Proteomes" id="UP000199312"/>
    </source>
</evidence>
<comment type="catalytic activity">
    <reaction evidence="8 9">
        <text>N-acetyl-L-glutamate + ATP = N-acetyl-L-glutamyl 5-phosphate + ADP</text>
        <dbReference type="Rhea" id="RHEA:14629"/>
        <dbReference type="ChEBI" id="CHEBI:30616"/>
        <dbReference type="ChEBI" id="CHEBI:44337"/>
        <dbReference type="ChEBI" id="CHEBI:57936"/>
        <dbReference type="ChEBI" id="CHEBI:456216"/>
        <dbReference type="EC" id="2.7.2.8"/>
    </reaction>
</comment>
<keyword evidence="4 9" id="KW-0808">Transferase</keyword>
<dbReference type="PIRSF" id="PIRSF000728">
    <property type="entry name" value="NAGK"/>
    <property type="match status" value="1"/>
</dbReference>
<keyword evidence="9" id="KW-0963">Cytoplasm</keyword>
<evidence type="ECO:0000256" key="3">
    <source>
        <dbReference type="ARBA" id="ARBA00022605"/>
    </source>
</evidence>
<organism evidence="11 12">
    <name type="scientific">Lutibacter maritimus</name>
    <dbReference type="NCBI Taxonomy" id="593133"/>
    <lineage>
        <taxon>Bacteria</taxon>
        <taxon>Pseudomonadati</taxon>
        <taxon>Bacteroidota</taxon>
        <taxon>Flavobacteriia</taxon>
        <taxon>Flavobacteriales</taxon>
        <taxon>Flavobacteriaceae</taxon>
        <taxon>Lutibacter</taxon>
    </lineage>
</organism>
<dbReference type="InterPro" id="IPR001048">
    <property type="entry name" value="Asp/Glu/Uridylate_kinase"/>
</dbReference>
<keyword evidence="2 9" id="KW-0055">Arginine biosynthesis</keyword>
<name>A0A1I6QKQ6_9FLAO</name>
<dbReference type="UniPathway" id="UPA00068">
    <property type="reaction ID" value="UER00107"/>
</dbReference>
<feature type="domain" description="Aspartate/glutamate/uridylate kinase" evidence="10">
    <location>
        <begin position="7"/>
        <end position="243"/>
    </location>
</feature>
<keyword evidence="3 9" id="KW-0028">Amino-acid biosynthesis</keyword>
<dbReference type="GO" id="GO:0003991">
    <property type="term" value="F:acetylglutamate kinase activity"/>
    <property type="evidence" value="ECO:0007669"/>
    <property type="project" value="UniProtKB-UniRule"/>
</dbReference>
<comment type="function">
    <text evidence="9">Catalyzes the ATP-dependent phosphorylation of N-acetyl-L-glutamate.</text>
</comment>
<keyword evidence="5 9" id="KW-0547">Nucleotide-binding</keyword>
<sequence>MNKQLLKIIKIGGNVINDEIALTSFLKDFASVEGPKILVHGGGKKATDVSSAMGLVPQMINGRRVTDEATVEVVTMVYAGLLNKKIVAQLQQFNCNALGLSGADGNCILAHKRIVNDVDYGFAGDVDAINTDFINVLLQNNVTPIFCAITHDKKGQLLNTNADTIVSEVAIGMSKLYDTELNFVFELKGVLKSIEDKNSVISHINQVTYKELIDNGIIADGMLPKIHNCFNALEKGVGKVKIGDASLVKNNNKLYTTLSLK</sequence>
<gene>
    <name evidence="9" type="primary">argB</name>
    <name evidence="11" type="ORF">SAMN04488006_1872</name>
</gene>
<dbReference type="STRING" id="593133.SAMN04488006_1872"/>
<dbReference type="EC" id="2.7.2.8" evidence="9"/>
<feature type="site" description="Transition state stabilizer" evidence="9">
    <location>
        <position position="10"/>
    </location>
</feature>
<feature type="binding site" evidence="9">
    <location>
        <position position="64"/>
    </location>
    <ligand>
        <name>substrate</name>
    </ligand>
</feature>
<evidence type="ECO:0000256" key="7">
    <source>
        <dbReference type="ARBA" id="ARBA00022840"/>
    </source>
</evidence>
<evidence type="ECO:0000259" key="10">
    <source>
        <dbReference type="Pfam" id="PF00696"/>
    </source>
</evidence>
<evidence type="ECO:0000256" key="8">
    <source>
        <dbReference type="ARBA" id="ARBA00048141"/>
    </source>
</evidence>
<dbReference type="CDD" id="cd04238">
    <property type="entry name" value="AAK_NAGK-like"/>
    <property type="match status" value="1"/>
</dbReference>
<comment type="pathway">
    <text evidence="1 9">Amino-acid biosynthesis; L-arginine biosynthesis; N(2)-acetyl-L-ornithine from L-glutamate: step 2/4.</text>
</comment>